<organism evidence="1">
    <name type="scientific">marine sediment metagenome</name>
    <dbReference type="NCBI Taxonomy" id="412755"/>
    <lineage>
        <taxon>unclassified sequences</taxon>
        <taxon>metagenomes</taxon>
        <taxon>ecological metagenomes</taxon>
    </lineage>
</organism>
<protein>
    <submittedName>
        <fullName evidence="1">Uncharacterized protein</fullName>
    </submittedName>
</protein>
<comment type="caution">
    <text evidence="1">The sequence shown here is derived from an EMBL/GenBank/DDBJ whole genome shotgun (WGS) entry which is preliminary data.</text>
</comment>
<gene>
    <name evidence="1" type="ORF">LCGC14_1391120</name>
</gene>
<feature type="non-terminal residue" evidence="1">
    <location>
        <position position="1"/>
    </location>
</feature>
<sequence>ASSMSKTDIIIPELAVPDLDPSDWDCPPISAMPEYQQRKRQMRRMAAPRLTSDEWSAWDRIIRELFMRDEEWAVRFAMGHLLRCWGSVSPDKAFRRVQSDHQMDAIYRRNLKREEYEQMFRTWGDIITDVEDVGDIQSAATLLDEVTQYLDGLPTQAEKRLLVTAAHQSSFWRLVRLLASRVGNDPAVKDAPYVIQAHRWIDAWESLRKGQDIESP</sequence>
<accession>A0A0F9KKS1</accession>
<name>A0A0F9KKS1_9ZZZZ</name>
<dbReference type="AlphaFoldDB" id="A0A0F9KKS1"/>
<evidence type="ECO:0000313" key="1">
    <source>
        <dbReference type="EMBL" id="KKM75346.1"/>
    </source>
</evidence>
<proteinExistence type="predicted"/>
<reference evidence="1" key="1">
    <citation type="journal article" date="2015" name="Nature">
        <title>Complex archaea that bridge the gap between prokaryotes and eukaryotes.</title>
        <authorList>
            <person name="Spang A."/>
            <person name="Saw J.H."/>
            <person name="Jorgensen S.L."/>
            <person name="Zaremba-Niedzwiedzka K."/>
            <person name="Martijn J."/>
            <person name="Lind A.E."/>
            <person name="van Eijk R."/>
            <person name="Schleper C."/>
            <person name="Guy L."/>
            <person name="Ettema T.J."/>
        </authorList>
    </citation>
    <scope>NUCLEOTIDE SEQUENCE</scope>
</reference>
<dbReference type="EMBL" id="LAZR01008992">
    <property type="protein sequence ID" value="KKM75346.1"/>
    <property type="molecule type" value="Genomic_DNA"/>
</dbReference>